<feature type="chain" id="PRO_5046272967" evidence="6">
    <location>
        <begin position="26"/>
        <end position="491"/>
    </location>
</feature>
<comment type="subcellular location">
    <subcellularLocation>
        <location evidence="1">Cell outer membrane</location>
    </subcellularLocation>
</comment>
<comment type="caution">
    <text evidence="9">The sequence shown here is derived from an EMBL/GenBank/DDBJ whole genome shotgun (WGS) entry which is preliminary data.</text>
</comment>
<evidence type="ECO:0000259" key="8">
    <source>
        <dbReference type="Pfam" id="PF14322"/>
    </source>
</evidence>
<gene>
    <name evidence="9" type="ORF">B6A10_13700</name>
</gene>
<dbReference type="Proteomes" id="UP000661715">
    <property type="component" value="Unassembled WGS sequence"/>
</dbReference>
<comment type="similarity">
    <text evidence="2">Belongs to the SusD family.</text>
</comment>
<dbReference type="InterPro" id="IPR012944">
    <property type="entry name" value="SusD_RagB_dom"/>
</dbReference>
<organism evidence="9 10">
    <name type="scientific">Flavobacterium pokkalii</name>
    <dbReference type="NCBI Taxonomy" id="1940408"/>
    <lineage>
        <taxon>Bacteria</taxon>
        <taxon>Pseudomonadati</taxon>
        <taxon>Bacteroidota</taxon>
        <taxon>Flavobacteriia</taxon>
        <taxon>Flavobacteriales</taxon>
        <taxon>Flavobacteriaceae</taxon>
        <taxon>Flavobacterium</taxon>
    </lineage>
</organism>
<evidence type="ECO:0000256" key="2">
    <source>
        <dbReference type="ARBA" id="ARBA00006275"/>
    </source>
</evidence>
<dbReference type="Pfam" id="PF07980">
    <property type="entry name" value="SusD_RagB"/>
    <property type="match status" value="1"/>
</dbReference>
<dbReference type="InterPro" id="IPR033985">
    <property type="entry name" value="SusD-like_N"/>
</dbReference>
<dbReference type="RefSeq" id="WP_188221313.1">
    <property type="nucleotide sequence ID" value="NZ_NASZ01000024.1"/>
</dbReference>
<evidence type="ECO:0000256" key="4">
    <source>
        <dbReference type="ARBA" id="ARBA00023136"/>
    </source>
</evidence>
<evidence type="ECO:0000256" key="5">
    <source>
        <dbReference type="ARBA" id="ARBA00023237"/>
    </source>
</evidence>
<evidence type="ECO:0000256" key="6">
    <source>
        <dbReference type="SAM" id="SignalP"/>
    </source>
</evidence>
<sequence length="491" mass="54758">MKNYKYIIKLSLFALLAVTVLNSCNDDEFLDRKPLGTATEGDLTAGGYEEKAFGLYGKIRTQEGVTNWDRYWFQSIRSDDAQKGSTATDAATRGNVMDKFQYSPAEFAAYWDGHYSLIFACNDLIVDIDESGLTDEGTMINKAEAMAIRGFAFFDLRRDYGEVPIILKKIVVPSDGIKAKSTVAEVDAQIISDLEFAASKLPDSWPAYPGRATKGFANALLAKLYLYQGNWTKSLEKSELVINSEQYVLDNSYVTLFSETGDNSKESIFEVQFVRIAGVNYSNNYWESQGVRGSSTWDLGWGFNVPTQNLVDAYEAGDPRKEATILFSGQNDGFGLTVPNSPPLDQPYWNKKAYTTPSIRQSYGENKNHWKNIKILRYADVILMAAEAANESGNATKASDYLEMIRARARGTSAVLPKVTDLSQTGLRTAIKHERRIELAMENERFYDLVRWGDAPAVLGGLGYQAKNQYYPIPQTAIDQSGGILVQNPNY</sequence>
<dbReference type="Gene3D" id="1.25.40.390">
    <property type="match status" value="1"/>
</dbReference>
<protein>
    <submittedName>
        <fullName evidence="9">RagB/SusD family nutrient uptake outer membrane protein</fullName>
    </submittedName>
</protein>
<feature type="signal peptide" evidence="6">
    <location>
        <begin position="1"/>
        <end position="25"/>
    </location>
</feature>
<keyword evidence="4" id="KW-0472">Membrane</keyword>
<name>A0ABR7UWS9_9FLAO</name>
<proteinExistence type="inferred from homology"/>
<evidence type="ECO:0000256" key="1">
    <source>
        <dbReference type="ARBA" id="ARBA00004442"/>
    </source>
</evidence>
<dbReference type="CDD" id="cd08977">
    <property type="entry name" value="SusD"/>
    <property type="match status" value="1"/>
</dbReference>
<accession>A0ABR7UWS9</accession>
<dbReference type="SUPFAM" id="SSF48452">
    <property type="entry name" value="TPR-like"/>
    <property type="match status" value="1"/>
</dbReference>
<keyword evidence="5" id="KW-0998">Cell outer membrane</keyword>
<dbReference type="EMBL" id="NASZ01000024">
    <property type="protein sequence ID" value="MBD0726230.1"/>
    <property type="molecule type" value="Genomic_DNA"/>
</dbReference>
<dbReference type="Pfam" id="PF14322">
    <property type="entry name" value="SusD-like_3"/>
    <property type="match status" value="1"/>
</dbReference>
<evidence type="ECO:0000259" key="7">
    <source>
        <dbReference type="Pfam" id="PF07980"/>
    </source>
</evidence>
<keyword evidence="3 6" id="KW-0732">Signal</keyword>
<feature type="domain" description="SusD-like N-terminal" evidence="8">
    <location>
        <begin position="83"/>
        <end position="226"/>
    </location>
</feature>
<keyword evidence="10" id="KW-1185">Reference proteome</keyword>
<evidence type="ECO:0000256" key="3">
    <source>
        <dbReference type="ARBA" id="ARBA00022729"/>
    </source>
</evidence>
<feature type="domain" description="RagB/SusD" evidence="7">
    <location>
        <begin position="265"/>
        <end position="462"/>
    </location>
</feature>
<dbReference type="InterPro" id="IPR011990">
    <property type="entry name" value="TPR-like_helical_dom_sf"/>
</dbReference>
<evidence type="ECO:0000313" key="10">
    <source>
        <dbReference type="Proteomes" id="UP000661715"/>
    </source>
</evidence>
<evidence type="ECO:0000313" key="9">
    <source>
        <dbReference type="EMBL" id="MBD0726230.1"/>
    </source>
</evidence>
<reference evidence="9 10" key="1">
    <citation type="journal article" date="2020" name="Microbiol. Res.">
        <title>Flavobacterium pokkalii sp. nov., a novel plant growth promoting native rhizobacteria isolated from pokkali rice grown in coastal saline affected agricultural regions of southern India, Kerala.</title>
        <authorList>
            <person name="Menon R.R."/>
            <person name="Kumari S."/>
            <person name="Viver T."/>
            <person name="Rameshkumar N."/>
        </authorList>
    </citation>
    <scope>NUCLEOTIDE SEQUENCE [LARGE SCALE GENOMIC DNA]</scope>
    <source>
        <strain evidence="9 10">L1I52</strain>
    </source>
</reference>